<dbReference type="GO" id="GO:0071973">
    <property type="term" value="P:bacterial-type flagellum-dependent cell motility"/>
    <property type="evidence" value="ECO:0007669"/>
    <property type="project" value="TreeGrafter"/>
</dbReference>
<dbReference type="GO" id="GO:0044780">
    <property type="term" value="P:bacterial-type flagellum assembly"/>
    <property type="evidence" value="ECO:0007669"/>
    <property type="project" value="InterPro"/>
</dbReference>
<dbReference type="InterPro" id="IPR051056">
    <property type="entry name" value="Glycosyl_Hydrolase_73"/>
</dbReference>
<evidence type="ECO:0000256" key="3">
    <source>
        <dbReference type="ARBA" id="ARBA00006880"/>
    </source>
</evidence>
<comment type="similarity">
    <text evidence="3">In the N-terminal section; belongs to the FlgJ family.</text>
</comment>
<keyword evidence="7" id="KW-1005">Bacterial flagellum biogenesis</keyword>
<evidence type="ECO:0000313" key="13">
    <source>
        <dbReference type="EMBL" id="SEH99840.1"/>
    </source>
</evidence>
<dbReference type="Gene3D" id="1.10.530.10">
    <property type="match status" value="1"/>
</dbReference>
<reference evidence="14" key="1">
    <citation type="submission" date="2016-10" db="EMBL/GenBank/DDBJ databases">
        <authorList>
            <person name="Varghese N."/>
            <person name="Submissions S."/>
        </authorList>
    </citation>
    <scope>NUCLEOTIDE SEQUENCE [LARGE SCALE GENOMIC DNA]</scope>
    <source>
        <strain evidence="14">DSM 17616</strain>
    </source>
</reference>
<keyword evidence="8" id="KW-0378">Hydrolase</keyword>
<accession>A0A1H6MKT2</accession>
<evidence type="ECO:0000259" key="12">
    <source>
        <dbReference type="SMART" id="SM00047"/>
    </source>
</evidence>
<organism evidence="13 14">
    <name type="scientific">Rheinheimera pacifica</name>
    <dbReference type="NCBI Taxonomy" id="173990"/>
    <lineage>
        <taxon>Bacteria</taxon>
        <taxon>Pseudomonadati</taxon>
        <taxon>Pseudomonadota</taxon>
        <taxon>Gammaproteobacteria</taxon>
        <taxon>Chromatiales</taxon>
        <taxon>Chromatiaceae</taxon>
        <taxon>Rheinheimera</taxon>
    </lineage>
</organism>
<dbReference type="Pfam" id="PF10135">
    <property type="entry name" value="Rod-binding"/>
    <property type="match status" value="1"/>
</dbReference>
<evidence type="ECO:0000256" key="6">
    <source>
        <dbReference type="ARBA" id="ARBA00022764"/>
    </source>
</evidence>
<dbReference type="EMBL" id="FNXF01000010">
    <property type="protein sequence ID" value="SEH99840.1"/>
    <property type="molecule type" value="Genomic_DNA"/>
</dbReference>
<evidence type="ECO:0000256" key="8">
    <source>
        <dbReference type="ARBA" id="ARBA00022801"/>
    </source>
</evidence>
<keyword evidence="13" id="KW-0282">Flagellum</keyword>
<protein>
    <recommendedName>
        <fullName evidence="5">Peptidoglycan hydrolase FlgJ</fullName>
    </recommendedName>
    <alternativeName>
        <fullName evidence="11">Muramidase FlgJ</fullName>
    </alternativeName>
</protein>
<dbReference type="PANTHER" id="PTHR33308">
    <property type="entry name" value="PEPTIDOGLYCAN HYDROLASE FLGJ"/>
    <property type="match status" value="1"/>
</dbReference>
<feature type="domain" description="Mannosyl-glycoprotein endo-beta-N-acetylglucosamidase-like" evidence="12">
    <location>
        <begin position="167"/>
        <end position="324"/>
    </location>
</feature>
<evidence type="ECO:0000256" key="10">
    <source>
        <dbReference type="ARBA" id="ARBA00023316"/>
    </source>
</evidence>
<sequence length="342" mass="37222">MSLTPNNVSYHDLTSLQQIRSNSGKDEKAALRQAAEQFESIFFSMLLSSMRKANEAFEVDGMMNSQTTKFYRDMHDSQMATDLAQKGALGLADLLVEQLSPALSKKATPDIAQVNETKTLQMPRHILPTVKVAKQAVMPTDTAIATAAPTGLAAANNIATAQPEVVKPAWQVASPEQFVRALLPAARETAKALGLDPLALIAQAALETGWGQRVIKTAKGESSFNLFGIKANNGWQGETAVVDTLEYRAGIAKKEQAKFRSYTSPEHSLQDYADFIKKNPRYQDAVQATGDTKAYFEQLQAAGYATDPAYAQKIMAVYQSSAFDKVRQEQGATQDFGDSADE</sequence>
<keyword evidence="13" id="KW-0969">Cilium</keyword>
<dbReference type="NCBIfam" id="TIGR02541">
    <property type="entry name" value="flagell_FlgJ"/>
    <property type="match status" value="1"/>
</dbReference>
<dbReference type="InterPro" id="IPR002901">
    <property type="entry name" value="MGlyc_endo_b_GlcNAc-like_dom"/>
</dbReference>
<dbReference type="GO" id="GO:0004040">
    <property type="term" value="F:amidase activity"/>
    <property type="evidence" value="ECO:0007669"/>
    <property type="project" value="InterPro"/>
</dbReference>
<dbReference type="AlphaFoldDB" id="A0A1H6MKT2"/>
<dbReference type="SMART" id="SM00047">
    <property type="entry name" value="LYZ2"/>
    <property type="match status" value="1"/>
</dbReference>
<name>A0A1H6MKT2_9GAMM</name>
<proteinExistence type="inferred from homology"/>
<evidence type="ECO:0000256" key="5">
    <source>
        <dbReference type="ARBA" id="ARBA00013433"/>
    </source>
</evidence>
<keyword evidence="10" id="KW-0961">Cell wall biogenesis/degradation</keyword>
<evidence type="ECO:0000256" key="7">
    <source>
        <dbReference type="ARBA" id="ARBA00022795"/>
    </source>
</evidence>
<evidence type="ECO:0000256" key="2">
    <source>
        <dbReference type="ARBA" id="ARBA00004418"/>
    </source>
</evidence>
<keyword evidence="6" id="KW-0574">Periplasm</keyword>
<dbReference type="GO" id="GO:0071555">
    <property type="term" value="P:cell wall organization"/>
    <property type="evidence" value="ECO:0007669"/>
    <property type="project" value="UniProtKB-KW"/>
</dbReference>
<dbReference type="OrthoDB" id="289937at2"/>
<dbReference type="Proteomes" id="UP000199371">
    <property type="component" value="Unassembled WGS sequence"/>
</dbReference>
<comment type="similarity">
    <text evidence="4">In the C-terminal section; belongs to the glycosyl hydrolase 73 family.</text>
</comment>
<dbReference type="Gene3D" id="2.10.70.40">
    <property type="entry name" value="peptidoglycan hydrolase"/>
    <property type="match status" value="1"/>
</dbReference>
<evidence type="ECO:0000256" key="1">
    <source>
        <dbReference type="ARBA" id="ARBA00002954"/>
    </source>
</evidence>
<dbReference type="RefSeq" id="WP_092794232.1">
    <property type="nucleotide sequence ID" value="NZ_FNXF01000010.1"/>
</dbReference>
<dbReference type="PANTHER" id="PTHR33308:SF9">
    <property type="entry name" value="PEPTIDOGLYCAN HYDROLASE FLGJ"/>
    <property type="match status" value="1"/>
</dbReference>
<keyword evidence="9" id="KW-0326">Glycosidase</keyword>
<gene>
    <name evidence="13" type="ORF">SAMN05660691_02708</name>
</gene>
<evidence type="ECO:0000256" key="11">
    <source>
        <dbReference type="ARBA" id="ARBA00030835"/>
    </source>
</evidence>
<dbReference type="GO" id="GO:0042597">
    <property type="term" value="C:periplasmic space"/>
    <property type="evidence" value="ECO:0007669"/>
    <property type="project" value="UniProtKB-SubCell"/>
</dbReference>
<dbReference type="InterPro" id="IPR019301">
    <property type="entry name" value="Flagellar_prot_FlgJ_N"/>
</dbReference>
<keyword evidence="13" id="KW-0966">Cell projection</keyword>
<dbReference type="GO" id="GO:0016798">
    <property type="term" value="F:hydrolase activity, acting on glycosyl bonds"/>
    <property type="evidence" value="ECO:0007669"/>
    <property type="project" value="UniProtKB-KW"/>
</dbReference>
<dbReference type="STRING" id="173990.SAMN05660691_02708"/>
<comment type="subcellular location">
    <subcellularLocation>
        <location evidence="2">Periplasm</location>
    </subcellularLocation>
</comment>
<comment type="function">
    <text evidence="1">Flagellum-specific muramidase which hydrolyzes the peptidoglycan layer to assemble the rod structure in the periplasmic space.</text>
</comment>
<evidence type="ECO:0000256" key="4">
    <source>
        <dbReference type="ARBA" id="ARBA00007974"/>
    </source>
</evidence>
<evidence type="ECO:0000313" key="14">
    <source>
        <dbReference type="Proteomes" id="UP000199371"/>
    </source>
</evidence>
<keyword evidence="14" id="KW-1185">Reference proteome</keyword>
<dbReference type="InterPro" id="IPR013377">
    <property type="entry name" value="FlgJ"/>
</dbReference>
<evidence type="ECO:0000256" key="9">
    <source>
        <dbReference type="ARBA" id="ARBA00023295"/>
    </source>
</evidence>
<dbReference type="Pfam" id="PF01832">
    <property type="entry name" value="Glucosaminidase"/>
    <property type="match status" value="1"/>
</dbReference>